<accession>A0A3A8PSW8</accession>
<dbReference type="InterPro" id="IPR013538">
    <property type="entry name" value="ASHA1/2-like_C"/>
</dbReference>
<dbReference type="AlphaFoldDB" id="A0A3A8PSW8"/>
<evidence type="ECO:0000313" key="4">
    <source>
        <dbReference type="Proteomes" id="UP000267003"/>
    </source>
</evidence>
<evidence type="ECO:0000259" key="2">
    <source>
        <dbReference type="Pfam" id="PF08327"/>
    </source>
</evidence>
<proteinExistence type="inferred from homology"/>
<dbReference type="Gene3D" id="3.30.530.20">
    <property type="match status" value="1"/>
</dbReference>
<feature type="domain" description="Activator of Hsp90 ATPase homologue 1/2-like C-terminal" evidence="2">
    <location>
        <begin position="22"/>
        <end position="163"/>
    </location>
</feature>
<name>A0A3A8PSW8_9BACT</name>
<dbReference type="InterPro" id="IPR023393">
    <property type="entry name" value="START-like_dom_sf"/>
</dbReference>
<dbReference type="CDD" id="cd07814">
    <property type="entry name" value="SRPBCC_CalC_Aha1-like"/>
    <property type="match status" value="1"/>
</dbReference>
<protein>
    <submittedName>
        <fullName evidence="3">SRPBCC domain-containing protein</fullName>
    </submittedName>
</protein>
<dbReference type="Pfam" id="PF08327">
    <property type="entry name" value="AHSA1"/>
    <property type="match status" value="1"/>
</dbReference>
<comment type="caution">
    <text evidence="3">The sequence shown here is derived from an EMBL/GenBank/DDBJ whole genome shotgun (WGS) entry which is preliminary data.</text>
</comment>
<dbReference type="Proteomes" id="UP000267003">
    <property type="component" value="Unassembled WGS sequence"/>
</dbReference>
<dbReference type="SUPFAM" id="SSF55961">
    <property type="entry name" value="Bet v1-like"/>
    <property type="match status" value="1"/>
</dbReference>
<dbReference type="EMBL" id="RAWK01000217">
    <property type="protein sequence ID" value="RKH58150.1"/>
    <property type="molecule type" value="Genomic_DNA"/>
</dbReference>
<organism evidence="3 4">
    <name type="scientific">Corallococcus aberystwythensis</name>
    <dbReference type="NCBI Taxonomy" id="2316722"/>
    <lineage>
        <taxon>Bacteria</taxon>
        <taxon>Pseudomonadati</taxon>
        <taxon>Myxococcota</taxon>
        <taxon>Myxococcia</taxon>
        <taxon>Myxococcales</taxon>
        <taxon>Cystobacterineae</taxon>
        <taxon>Myxococcaceae</taxon>
        <taxon>Corallococcus</taxon>
    </lineage>
</organism>
<comment type="similarity">
    <text evidence="1">Belongs to the AHA1 family.</text>
</comment>
<reference evidence="4" key="1">
    <citation type="submission" date="2018-09" db="EMBL/GenBank/DDBJ databases">
        <authorList>
            <person name="Livingstone P.G."/>
            <person name="Whitworth D.E."/>
        </authorList>
    </citation>
    <scope>NUCLEOTIDE SEQUENCE [LARGE SCALE GENOMIC DNA]</scope>
    <source>
        <strain evidence="4">AB050A</strain>
    </source>
</reference>
<evidence type="ECO:0000256" key="1">
    <source>
        <dbReference type="ARBA" id="ARBA00006817"/>
    </source>
</evidence>
<keyword evidence="4" id="KW-1185">Reference proteome</keyword>
<sequence>MTTTQTETPKRGTVTFDRTYPATLEEVWELWTTKDGFESWWGPEGFSVKVHELDARPGGLLRYDMIASAPEQIAFMKQAGMPLATPSSLTYTELTPQSRLAYRHAVDFIPGVAPYNVSSVVELRAEGGNVRMTVTIDTMHSEEWTKRTSMGWESQLRKLDKRFQR</sequence>
<dbReference type="OrthoDB" id="9805228at2"/>
<dbReference type="RefSeq" id="WP_120558768.1">
    <property type="nucleotide sequence ID" value="NZ_RAWK01000217.1"/>
</dbReference>
<evidence type="ECO:0000313" key="3">
    <source>
        <dbReference type="EMBL" id="RKH58150.1"/>
    </source>
</evidence>
<gene>
    <name evidence="3" type="ORF">D7W81_29675</name>
</gene>